<dbReference type="Pfam" id="PF03807">
    <property type="entry name" value="F420_oxidored"/>
    <property type="match status" value="1"/>
</dbReference>
<protein>
    <submittedName>
        <fullName evidence="3">Glutamyl-tRNA reductase</fullName>
    </submittedName>
</protein>
<evidence type="ECO:0000313" key="4">
    <source>
        <dbReference type="Proteomes" id="UP000061809"/>
    </source>
</evidence>
<dbReference type="InterPro" id="IPR018931">
    <property type="entry name" value="DUF2520"/>
</dbReference>
<dbReference type="EMBL" id="CP012801">
    <property type="protein sequence ID" value="ALJ58543.1"/>
    <property type="molecule type" value="Genomic_DNA"/>
</dbReference>
<dbReference type="AlphaFoldDB" id="A0A0P0GL05"/>
<proteinExistence type="predicted"/>
<dbReference type="SUPFAM" id="SSF48179">
    <property type="entry name" value="6-phosphogluconate dehydrogenase C-terminal domain-like"/>
    <property type="match status" value="1"/>
</dbReference>
<dbReference type="Proteomes" id="UP000061809">
    <property type="component" value="Chromosome"/>
</dbReference>
<dbReference type="InterPro" id="IPR036291">
    <property type="entry name" value="NAD(P)-bd_dom_sf"/>
</dbReference>
<dbReference type="Pfam" id="PF10728">
    <property type="entry name" value="DUF2520"/>
    <property type="match status" value="1"/>
</dbReference>
<dbReference type="SUPFAM" id="SSF51735">
    <property type="entry name" value="NAD(P)-binding Rossmann-fold domains"/>
    <property type="match status" value="1"/>
</dbReference>
<dbReference type="InterPro" id="IPR008927">
    <property type="entry name" value="6-PGluconate_DH-like_C_sf"/>
</dbReference>
<evidence type="ECO:0000259" key="1">
    <source>
        <dbReference type="Pfam" id="PF03807"/>
    </source>
</evidence>
<name>A0A0P0GL05_9BACE</name>
<dbReference type="InterPro" id="IPR028939">
    <property type="entry name" value="P5C_Rdtase_cat_N"/>
</dbReference>
<dbReference type="KEGG" id="bcel:BcellWH2_01282"/>
<dbReference type="InterPro" id="IPR037108">
    <property type="entry name" value="TM1727-like_C_sf"/>
</dbReference>
<accession>A0A0P0GL05</accession>
<dbReference type="Gene3D" id="3.40.50.720">
    <property type="entry name" value="NAD(P)-binding Rossmann-like Domain"/>
    <property type="match status" value="1"/>
</dbReference>
<gene>
    <name evidence="3" type="ORF">BcellWH2_01282</name>
</gene>
<feature type="domain" description="Pyrroline-5-carboxylate reductase catalytic N-terminal" evidence="1">
    <location>
        <begin position="10"/>
        <end position="97"/>
    </location>
</feature>
<dbReference type="PANTHER" id="PTHR40459">
    <property type="entry name" value="CONSERVED HYPOTHETICAL ALANINE AND LEUCINE RICH PROTEIN"/>
    <property type="match status" value="1"/>
</dbReference>
<feature type="domain" description="DUF2520" evidence="2">
    <location>
        <begin position="133"/>
        <end position="257"/>
    </location>
</feature>
<dbReference type="Gene3D" id="1.10.1040.20">
    <property type="entry name" value="ProC-like, C-terminal domain"/>
    <property type="match status" value="1"/>
</dbReference>
<organism evidence="3 4">
    <name type="scientific">Bacteroides cellulosilyticus</name>
    <dbReference type="NCBI Taxonomy" id="246787"/>
    <lineage>
        <taxon>Bacteria</taxon>
        <taxon>Pseudomonadati</taxon>
        <taxon>Bacteroidota</taxon>
        <taxon>Bacteroidia</taxon>
        <taxon>Bacteroidales</taxon>
        <taxon>Bacteroidaceae</taxon>
        <taxon>Bacteroides</taxon>
    </lineage>
</organism>
<evidence type="ECO:0000259" key="2">
    <source>
        <dbReference type="Pfam" id="PF10728"/>
    </source>
</evidence>
<evidence type="ECO:0000313" key="3">
    <source>
        <dbReference type="EMBL" id="ALJ58543.1"/>
    </source>
</evidence>
<dbReference type="PANTHER" id="PTHR40459:SF1">
    <property type="entry name" value="CONSERVED HYPOTHETICAL ALANINE AND LEUCINE RICH PROTEIN"/>
    <property type="match status" value="1"/>
</dbReference>
<dbReference type="PATRIC" id="fig|246787.4.peg.1320"/>
<reference evidence="3 4" key="1">
    <citation type="journal article" date="2015" name="Science">
        <title>Genetic determinants of in vivo fitness and diet responsiveness in multiple human gut Bacteroides.</title>
        <authorList>
            <person name="Wu M."/>
            <person name="McNulty N.P."/>
            <person name="Rodionov D.A."/>
            <person name="Khoroshkin M.S."/>
            <person name="Griffin N.W."/>
            <person name="Cheng J."/>
            <person name="Latreille P."/>
            <person name="Kerstetter R.A."/>
            <person name="Terrapon N."/>
            <person name="Henrissat B."/>
            <person name="Osterman A.L."/>
            <person name="Gordon J.I."/>
        </authorList>
    </citation>
    <scope>NUCLEOTIDE SEQUENCE [LARGE SCALE GENOMIC DNA]</scope>
    <source>
        <strain evidence="3 4">WH2</strain>
    </source>
</reference>
<dbReference type="RefSeq" id="WP_029428324.1">
    <property type="nucleotide sequence ID" value="NZ_CP012801.1"/>
</dbReference>
<sequence length="264" mass="29851">MKRSVQDTPVVFIGAGNLATNLAKALYQNGFRIVQVYSRTKEAACALAQAIEAEYTTELSEVSRDARLYIVSLKDAAFVELLPEIVAGKEDALLIHTAGSIPMSIWEGKTSRYGVFYPMQTFSKQREVDFRTIPFFIESNSSEDTELLKAIASVLSEKVYEATSEQRRSLHLAAVFTCNFTNHMYALAAELLKKYNLPFDAMLPLIDETARKVHELEPKQAQTGPAVRYDENVINKHLEMLADEPEMQELYQLVSENIHRLHNK</sequence>